<dbReference type="PANTHER" id="PTHR30385">
    <property type="entry name" value="SIGMA FACTOR F FLAGELLAR"/>
    <property type="match status" value="1"/>
</dbReference>
<feature type="compositionally biased region" description="Low complexity" evidence="5">
    <location>
        <begin position="1"/>
        <end position="13"/>
    </location>
</feature>
<gene>
    <name evidence="9" type="ORF">NWFMUON74_57590</name>
</gene>
<dbReference type="InterPro" id="IPR036388">
    <property type="entry name" value="WH-like_DNA-bd_sf"/>
</dbReference>
<evidence type="ECO:0000313" key="9">
    <source>
        <dbReference type="EMBL" id="BCK57987.1"/>
    </source>
</evidence>
<evidence type="ECO:0000256" key="1">
    <source>
        <dbReference type="ARBA" id="ARBA00023015"/>
    </source>
</evidence>
<dbReference type="KEGG" id="nwl:NWFMUON74_57590"/>
<dbReference type="InterPro" id="IPR007624">
    <property type="entry name" value="RNA_pol_sigma70_r3"/>
</dbReference>
<evidence type="ECO:0000259" key="8">
    <source>
        <dbReference type="Pfam" id="PF04545"/>
    </source>
</evidence>
<dbReference type="Pfam" id="PF04539">
    <property type="entry name" value="Sigma70_r3"/>
    <property type="match status" value="1"/>
</dbReference>
<dbReference type="NCBIfam" id="TIGR02980">
    <property type="entry name" value="SigBFG"/>
    <property type="match status" value="1"/>
</dbReference>
<dbReference type="Pfam" id="PF04545">
    <property type="entry name" value="Sigma70_r4"/>
    <property type="match status" value="1"/>
</dbReference>
<evidence type="ECO:0000259" key="6">
    <source>
        <dbReference type="Pfam" id="PF04539"/>
    </source>
</evidence>
<evidence type="ECO:0000256" key="2">
    <source>
        <dbReference type="ARBA" id="ARBA00023082"/>
    </source>
</evidence>
<reference evidence="9 10" key="1">
    <citation type="submission" date="2020-08" db="EMBL/GenBank/DDBJ databases">
        <title>Genome Sequencing of Nocardia wallacei strain FMUON74 and assembly.</title>
        <authorList>
            <person name="Toyokawa M."/>
            <person name="Uesaka K."/>
        </authorList>
    </citation>
    <scope>NUCLEOTIDE SEQUENCE [LARGE SCALE GENOMIC DNA]</scope>
    <source>
        <strain evidence="9 10">FMUON74</strain>
    </source>
</reference>
<evidence type="ECO:0000256" key="3">
    <source>
        <dbReference type="ARBA" id="ARBA00023125"/>
    </source>
</evidence>
<dbReference type="InterPro" id="IPR007630">
    <property type="entry name" value="RNA_pol_sigma70_r4"/>
</dbReference>
<dbReference type="SUPFAM" id="SSF88946">
    <property type="entry name" value="Sigma2 domain of RNA polymerase sigma factors"/>
    <property type="match status" value="1"/>
</dbReference>
<dbReference type="InterPro" id="IPR013324">
    <property type="entry name" value="RNA_pol_sigma_r3/r4-like"/>
</dbReference>
<dbReference type="CDD" id="cd06171">
    <property type="entry name" value="Sigma70_r4"/>
    <property type="match status" value="1"/>
</dbReference>
<dbReference type="Pfam" id="PF04542">
    <property type="entry name" value="Sigma70_r2"/>
    <property type="match status" value="1"/>
</dbReference>
<protein>
    <submittedName>
        <fullName evidence="9">Alternative sigma factor SigF</fullName>
    </submittedName>
</protein>
<evidence type="ECO:0000313" key="10">
    <source>
        <dbReference type="Proteomes" id="UP000516173"/>
    </source>
</evidence>
<sequence>MPTDSRTSPSSTARRSRRGTDSYDGLEPLFAELATLDPTDARHHRLREDIIARALPLADHIARRFTGRGLDYEDLLQVARVGLLAAVNRFDPGHGASFLGFAVPTIMGEVRRHFRDHGWALRVPRALKDLRQRITAVTPDLAQQLGRMPTARDLADALGADREDITQALVAADSYRTESLDTPTDTGDGNTTLTDHLGTTEPCYALLEDAITVRPLIAALPARDRDILIQRFYAGRSQTEIGRQYGVSQMQIHRTLKRILTTLREQALTEPARAA</sequence>
<keyword evidence="10" id="KW-1185">Reference proteome</keyword>
<dbReference type="InterPro" id="IPR014322">
    <property type="entry name" value="RNA_pol_sigma-B/F/G"/>
</dbReference>
<dbReference type="EMBL" id="AP023396">
    <property type="protein sequence ID" value="BCK57987.1"/>
    <property type="molecule type" value="Genomic_DNA"/>
</dbReference>
<dbReference type="GO" id="GO:0006352">
    <property type="term" value="P:DNA-templated transcription initiation"/>
    <property type="evidence" value="ECO:0007669"/>
    <property type="project" value="InterPro"/>
</dbReference>
<dbReference type="PANTHER" id="PTHR30385:SF4">
    <property type="entry name" value="RNA POLYMERASE SIGMA-E FACTOR"/>
    <property type="match status" value="1"/>
</dbReference>
<evidence type="ECO:0000256" key="5">
    <source>
        <dbReference type="SAM" id="MobiDB-lite"/>
    </source>
</evidence>
<dbReference type="Gene3D" id="1.10.10.10">
    <property type="entry name" value="Winged helix-like DNA-binding domain superfamily/Winged helix DNA-binding domain"/>
    <property type="match status" value="2"/>
</dbReference>
<feature type="domain" description="RNA polymerase sigma-70 region 2" evidence="7">
    <location>
        <begin position="51"/>
        <end position="119"/>
    </location>
</feature>
<evidence type="ECO:0000256" key="4">
    <source>
        <dbReference type="ARBA" id="ARBA00023163"/>
    </source>
</evidence>
<feature type="region of interest" description="Disordered" evidence="5">
    <location>
        <begin position="1"/>
        <end position="23"/>
    </location>
</feature>
<name>A0A7G1KRX2_9NOCA</name>
<dbReference type="GO" id="GO:0016987">
    <property type="term" value="F:sigma factor activity"/>
    <property type="evidence" value="ECO:0007669"/>
    <property type="project" value="UniProtKB-KW"/>
</dbReference>
<dbReference type="GO" id="GO:0003677">
    <property type="term" value="F:DNA binding"/>
    <property type="evidence" value="ECO:0007669"/>
    <property type="project" value="UniProtKB-KW"/>
</dbReference>
<organism evidence="9 10">
    <name type="scientific">Nocardia wallacei</name>
    <dbReference type="NCBI Taxonomy" id="480035"/>
    <lineage>
        <taxon>Bacteria</taxon>
        <taxon>Bacillati</taxon>
        <taxon>Actinomycetota</taxon>
        <taxon>Actinomycetes</taxon>
        <taxon>Mycobacteriales</taxon>
        <taxon>Nocardiaceae</taxon>
        <taxon>Nocardia</taxon>
    </lineage>
</organism>
<dbReference type="NCBIfam" id="TIGR02937">
    <property type="entry name" value="sigma70-ECF"/>
    <property type="match status" value="1"/>
</dbReference>
<keyword evidence="4" id="KW-0804">Transcription</keyword>
<dbReference type="InterPro" id="IPR007627">
    <property type="entry name" value="RNA_pol_sigma70_r2"/>
</dbReference>
<feature type="domain" description="RNA polymerase sigma-70 region 4" evidence="8">
    <location>
        <begin position="217"/>
        <end position="265"/>
    </location>
</feature>
<keyword evidence="3" id="KW-0238">DNA-binding</keyword>
<dbReference type="GeneID" id="80350186"/>
<dbReference type="RefSeq" id="WP_187684807.1">
    <property type="nucleotide sequence ID" value="NZ_AP023396.1"/>
</dbReference>
<dbReference type="InterPro" id="IPR014284">
    <property type="entry name" value="RNA_pol_sigma-70_dom"/>
</dbReference>
<dbReference type="AlphaFoldDB" id="A0A7G1KRX2"/>
<evidence type="ECO:0000259" key="7">
    <source>
        <dbReference type="Pfam" id="PF04542"/>
    </source>
</evidence>
<proteinExistence type="predicted"/>
<dbReference type="Gene3D" id="1.20.120.1810">
    <property type="match status" value="1"/>
</dbReference>
<dbReference type="InterPro" id="IPR013325">
    <property type="entry name" value="RNA_pol_sigma_r2"/>
</dbReference>
<keyword evidence="1" id="KW-0805">Transcription regulation</keyword>
<dbReference type="PRINTS" id="PR00046">
    <property type="entry name" value="SIGMA70FCT"/>
</dbReference>
<dbReference type="Proteomes" id="UP000516173">
    <property type="component" value="Chromosome"/>
</dbReference>
<keyword evidence="2" id="KW-0731">Sigma factor</keyword>
<accession>A0A7G1KRX2</accession>
<dbReference type="SUPFAM" id="SSF88659">
    <property type="entry name" value="Sigma3 and sigma4 domains of RNA polymerase sigma factors"/>
    <property type="match status" value="2"/>
</dbReference>
<feature type="domain" description="RNA polymerase sigma-70 region 3" evidence="6">
    <location>
        <begin position="131"/>
        <end position="195"/>
    </location>
</feature>
<dbReference type="InterPro" id="IPR000943">
    <property type="entry name" value="RNA_pol_sigma70"/>
</dbReference>